<dbReference type="Proteomes" id="UP000015105">
    <property type="component" value="Chromosome 3D"/>
</dbReference>
<dbReference type="EnsemblPlants" id="AET3Gv20999500.3">
    <property type="protein sequence ID" value="AET3Gv20999500.3"/>
    <property type="gene ID" value="AET3Gv20999500"/>
</dbReference>
<sequence>MAQLVMRYVNFCIYMPACLFRMHFDPQIVDLEQKFRKSRSTASLRTGNPQTRLV</sequence>
<evidence type="ECO:0000313" key="2">
    <source>
        <dbReference type="Proteomes" id="UP000015105"/>
    </source>
</evidence>
<reference evidence="1" key="4">
    <citation type="submission" date="2019-03" db="UniProtKB">
        <authorList>
            <consortium name="EnsemblPlants"/>
        </authorList>
    </citation>
    <scope>IDENTIFICATION</scope>
</reference>
<accession>A0A453GGA9</accession>
<reference evidence="1" key="3">
    <citation type="journal article" date="2017" name="Nature">
        <title>Genome sequence of the progenitor of the wheat D genome Aegilops tauschii.</title>
        <authorList>
            <person name="Luo M.C."/>
            <person name="Gu Y.Q."/>
            <person name="Puiu D."/>
            <person name="Wang H."/>
            <person name="Twardziok S.O."/>
            <person name="Deal K.R."/>
            <person name="Huo N."/>
            <person name="Zhu T."/>
            <person name="Wang L."/>
            <person name="Wang Y."/>
            <person name="McGuire P.E."/>
            <person name="Liu S."/>
            <person name="Long H."/>
            <person name="Ramasamy R.K."/>
            <person name="Rodriguez J.C."/>
            <person name="Van S.L."/>
            <person name="Yuan L."/>
            <person name="Wang Z."/>
            <person name="Xia Z."/>
            <person name="Xiao L."/>
            <person name="Anderson O.D."/>
            <person name="Ouyang S."/>
            <person name="Liang Y."/>
            <person name="Zimin A.V."/>
            <person name="Pertea G."/>
            <person name="Qi P."/>
            <person name="Bennetzen J.L."/>
            <person name="Dai X."/>
            <person name="Dawson M.W."/>
            <person name="Muller H.G."/>
            <person name="Kugler K."/>
            <person name="Rivarola-Duarte L."/>
            <person name="Spannagl M."/>
            <person name="Mayer K.F.X."/>
            <person name="Lu F.H."/>
            <person name="Bevan M.W."/>
            <person name="Leroy P."/>
            <person name="Li P."/>
            <person name="You F.M."/>
            <person name="Sun Q."/>
            <person name="Liu Z."/>
            <person name="Lyons E."/>
            <person name="Wicker T."/>
            <person name="Salzberg S.L."/>
            <person name="Devos K.M."/>
            <person name="Dvorak J."/>
        </authorList>
    </citation>
    <scope>NUCLEOTIDE SEQUENCE [LARGE SCALE GENOMIC DNA]</scope>
    <source>
        <strain evidence="1">cv. AL8/78</strain>
    </source>
</reference>
<protein>
    <submittedName>
        <fullName evidence="1">Uncharacterized protein</fullName>
    </submittedName>
</protein>
<reference evidence="2" key="2">
    <citation type="journal article" date="2017" name="Nat. Plants">
        <title>The Aegilops tauschii genome reveals multiple impacts of transposons.</title>
        <authorList>
            <person name="Zhao G."/>
            <person name="Zou C."/>
            <person name="Li K."/>
            <person name="Wang K."/>
            <person name="Li T."/>
            <person name="Gao L."/>
            <person name="Zhang X."/>
            <person name="Wang H."/>
            <person name="Yang Z."/>
            <person name="Liu X."/>
            <person name="Jiang W."/>
            <person name="Mao L."/>
            <person name="Kong X."/>
            <person name="Jiao Y."/>
            <person name="Jia J."/>
        </authorList>
    </citation>
    <scope>NUCLEOTIDE SEQUENCE [LARGE SCALE GENOMIC DNA]</scope>
    <source>
        <strain evidence="2">cv. AL8/78</strain>
    </source>
</reference>
<keyword evidence="2" id="KW-1185">Reference proteome</keyword>
<reference evidence="2" key="1">
    <citation type="journal article" date="2014" name="Science">
        <title>Ancient hybridizations among the ancestral genomes of bread wheat.</title>
        <authorList>
            <consortium name="International Wheat Genome Sequencing Consortium,"/>
            <person name="Marcussen T."/>
            <person name="Sandve S.R."/>
            <person name="Heier L."/>
            <person name="Spannagl M."/>
            <person name="Pfeifer M."/>
            <person name="Jakobsen K.S."/>
            <person name="Wulff B.B."/>
            <person name="Steuernagel B."/>
            <person name="Mayer K.F."/>
            <person name="Olsen O.A."/>
        </authorList>
    </citation>
    <scope>NUCLEOTIDE SEQUENCE [LARGE SCALE GENOMIC DNA]</scope>
    <source>
        <strain evidence="2">cv. AL8/78</strain>
    </source>
</reference>
<dbReference type="AlphaFoldDB" id="A0A453GGA9"/>
<proteinExistence type="predicted"/>
<evidence type="ECO:0000313" key="1">
    <source>
        <dbReference type="EnsemblPlants" id="AET3Gv20999500.3"/>
    </source>
</evidence>
<dbReference type="Gramene" id="AET3Gv20999500.3">
    <property type="protein sequence ID" value="AET3Gv20999500.3"/>
    <property type="gene ID" value="AET3Gv20999500"/>
</dbReference>
<reference evidence="1" key="5">
    <citation type="journal article" date="2021" name="G3 (Bethesda)">
        <title>Aegilops tauschii genome assembly Aet v5.0 features greater sequence contiguity and improved annotation.</title>
        <authorList>
            <person name="Wang L."/>
            <person name="Zhu T."/>
            <person name="Rodriguez J.C."/>
            <person name="Deal K.R."/>
            <person name="Dubcovsky J."/>
            <person name="McGuire P.E."/>
            <person name="Lux T."/>
            <person name="Spannagl M."/>
            <person name="Mayer K.F.X."/>
            <person name="Baldrich P."/>
            <person name="Meyers B.C."/>
            <person name="Huo N."/>
            <person name="Gu Y.Q."/>
            <person name="Zhou H."/>
            <person name="Devos K.M."/>
            <person name="Bennetzen J.L."/>
            <person name="Unver T."/>
            <person name="Budak H."/>
            <person name="Gulick P.J."/>
            <person name="Galiba G."/>
            <person name="Kalapos B."/>
            <person name="Nelson D.R."/>
            <person name="Li P."/>
            <person name="You F.M."/>
            <person name="Luo M.C."/>
            <person name="Dvorak J."/>
        </authorList>
    </citation>
    <scope>NUCLEOTIDE SEQUENCE [LARGE SCALE GENOMIC DNA]</scope>
    <source>
        <strain evidence="1">cv. AL8/78</strain>
    </source>
</reference>
<name>A0A453GGA9_AEGTS</name>
<organism evidence="1 2">
    <name type="scientific">Aegilops tauschii subsp. strangulata</name>
    <name type="common">Goatgrass</name>
    <dbReference type="NCBI Taxonomy" id="200361"/>
    <lineage>
        <taxon>Eukaryota</taxon>
        <taxon>Viridiplantae</taxon>
        <taxon>Streptophyta</taxon>
        <taxon>Embryophyta</taxon>
        <taxon>Tracheophyta</taxon>
        <taxon>Spermatophyta</taxon>
        <taxon>Magnoliopsida</taxon>
        <taxon>Liliopsida</taxon>
        <taxon>Poales</taxon>
        <taxon>Poaceae</taxon>
        <taxon>BOP clade</taxon>
        <taxon>Pooideae</taxon>
        <taxon>Triticodae</taxon>
        <taxon>Triticeae</taxon>
        <taxon>Triticinae</taxon>
        <taxon>Aegilops</taxon>
    </lineage>
</organism>